<dbReference type="EMBL" id="JXTB01000178">
    <property type="protein sequence ID" value="PON55852.1"/>
    <property type="molecule type" value="Genomic_DNA"/>
</dbReference>
<evidence type="ECO:0000313" key="2">
    <source>
        <dbReference type="EMBL" id="PON55852.1"/>
    </source>
</evidence>
<keyword evidence="3" id="KW-1185">Reference proteome</keyword>
<accession>A0A2P5C457</accession>
<dbReference type="Proteomes" id="UP000237105">
    <property type="component" value="Unassembled WGS sequence"/>
</dbReference>
<dbReference type="InterPro" id="IPR053098">
    <property type="entry name" value="Petuviruses_polyprotein"/>
</dbReference>
<dbReference type="PANTHER" id="PTHR48435">
    <property type="entry name" value="POLYPROTEIN"/>
    <property type="match status" value="1"/>
</dbReference>
<dbReference type="Pfam" id="PF01107">
    <property type="entry name" value="MP"/>
    <property type="match status" value="1"/>
</dbReference>
<evidence type="ECO:0000313" key="3">
    <source>
        <dbReference type="Proteomes" id="UP000237105"/>
    </source>
</evidence>
<proteinExistence type="predicted"/>
<organism evidence="2 3">
    <name type="scientific">Parasponia andersonii</name>
    <name type="common">Sponia andersonii</name>
    <dbReference type="NCBI Taxonomy" id="3476"/>
    <lineage>
        <taxon>Eukaryota</taxon>
        <taxon>Viridiplantae</taxon>
        <taxon>Streptophyta</taxon>
        <taxon>Embryophyta</taxon>
        <taxon>Tracheophyta</taxon>
        <taxon>Spermatophyta</taxon>
        <taxon>Magnoliopsida</taxon>
        <taxon>eudicotyledons</taxon>
        <taxon>Gunneridae</taxon>
        <taxon>Pentapetalae</taxon>
        <taxon>rosids</taxon>
        <taxon>fabids</taxon>
        <taxon>Rosales</taxon>
        <taxon>Cannabaceae</taxon>
        <taxon>Parasponia</taxon>
    </lineage>
</organism>
<feature type="non-terminal residue" evidence="2">
    <location>
        <position position="1"/>
    </location>
</feature>
<dbReference type="InterPro" id="IPR028919">
    <property type="entry name" value="Viral_movement"/>
</dbReference>
<feature type="compositionally biased region" description="Polar residues" evidence="1">
    <location>
        <begin position="327"/>
        <end position="345"/>
    </location>
</feature>
<sequence length="384" mass="43410">RMLKYQHACIGIIETTLNAGTYVVTFYPNFCMSLKDKRLTDAFKVQLQIIGVEQDPQAMGATLHYQMVYRVQNHALDLALPTTSDALLVSVNSHHIPGCTHIPRQISNEDLKKIIPNSYITSYEQLHQSQVQIQSSDPSFKTLKDGTIEITFNKKQEMPDYFTTQYMMSTVIPAAAEIESFDKDGNPCYAFSSKAGHCYWDVCNCQMCATGDWPEAKPQTKKTGHILNEQLEARSKKVGLLGQPSGKFDYIVKYSCPQNIQQEPPLPPSGWDDHNQEDKSPQHILLCYKKMAKWIKKEQKYEQLSTPTQSILMMSSYDKDFPPLGSFNDQTGTTTHQSKVLNPTTRDPDGTTKKISPAEAVLNWQTENMIAQNSVIQKIDQKVA</sequence>
<protein>
    <submittedName>
        <fullName evidence="2">Viral movement protein</fullName>
    </submittedName>
</protein>
<evidence type="ECO:0000256" key="1">
    <source>
        <dbReference type="SAM" id="MobiDB-lite"/>
    </source>
</evidence>
<dbReference type="PANTHER" id="PTHR48435:SF1">
    <property type="entry name" value="POLYPROTEIN"/>
    <property type="match status" value="1"/>
</dbReference>
<name>A0A2P5C457_PARAD</name>
<comment type="caution">
    <text evidence="2">The sequence shown here is derived from an EMBL/GenBank/DDBJ whole genome shotgun (WGS) entry which is preliminary data.</text>
</comment>
<dbReference type="OrthoDB" id="1752371at2759"/>
<feature type="region of interest" description="Disordered" evidence="1">
    <location>
        <begin position="325"/>
        <end position="357"/>
    </location>
</feature>
<gene>
    <name evidence="2" type="ORF">PanWU01x14_185300</name>
</gene>
<dbReference type="AlphaFoldDB" id="A0A2P5C457"/>
<reference evidence="3" key="1">
    <citation type="submission" date="2016-06" db="EMBL/GenBank/DDBJ databases">
        <title>Parallel loss of symbiosis genes in relatives of nitrogen-fixing non-legume Parasponia.</title>
        <authorList>
            <person name="Van Velzen R."/>
            <person name="Holmer R."/>
            <person name="Bu F."/>
            <person name="Rutten L."/>
            <person name="Van Zeijl A."/>
            <person name="Liu W."/>
            <person name="Santuari L."/>
            <person name="Cao Q."/>
            <person name="Sharma T."/>
            <person name="Shen D."/>
            <person name="Roswanjaya Y."/>
            <person name="Wardhani T."/>
            <person name="Kalhor M.S."/>
            <person name="Jansen J."/>
            <person name="Van den Hoogen J."/>
            <person name="Gungor B."/>
            <person name="Hartog M."/>
            <person name="Hontelez J."/>
            <person name="Verver J."/>
            <person name="Yang W.-C."/>
            <person name="Schijlen E."/>
            <person name="Repin R."/>
            <person name="Schilthuizen M."/>
            <person name="Schranz E."/>
            <person name="Heidstra R."/>
            <person name="Miyata K."/>
            <person name="Fedorova E."/>
            <person name="Kohlen W."/>
            <person name="Bisseling T."/>
            <person name="Smit S."/>
            <person name="Geurts R."/>
        </authorList>
    </citation>
    <scope>NUCLEOTIDE SEQUENCE [LARGE SCALE GENOMIC DNA]</scope>
    <source>
        <strain evidence="3">cv. WU1-14</strain>
    </source>
</reference>